<dbReference type="eggNOG" id="ENOG502S6ZE">
    <property type="taxonomic scope" value="Eukaryota"/>
</dbReference>
<evidence type="ECO:0000313" key="1">
    <source>
        <dbReference type="EMBL" id="ETW02263.1"/>
    </source>
</evidence>
<name>A0A024U9G3_9STRA</name>
<dbReference type="EMBL" id="KI913961">
    <property type="protein sequence ID" value="ETW02263.1"/>
    <property type="molecule type" value="Genomic_DNA"/>
</dbReference>
<protein>
    <submittedName>
        <fullName evidence="1">Uncharacterized protein</fullName>
    </submittedName>
</protein>
<dbReference type="OrthoDB" id="8964543at2759"/>
<proteinExistence type="predicted"/>
<accession>A0A024U9G3</accession>
<dbReference type="RefSeq" id="XP_008868868.1">
    <property type="nucleotide sequence ID" value="XM_008870646.1"/>
</dbReference>
<dbReference type="VEuPathDB" id="FungiDB:H310_05814"/>
<dbReference type="GeneID" id="20082864"/>
<reference evidence="1" key="1">
    <citation type="submission" date="2013-12" db="EMBL/GenBank/DDBJ databases">
        <title>The Genome Sequence of Aphanomyces invadans NJM9701.</title>
        <authorList>
            <consortium name="The Broad Institute Genomics Platform"/>
            <person name="Russ C."/>
            <person name="Tyler B."/>
            <person name="van West P."/>
            <person name="Dieguez-Uribeondo J."/>
            <person name="Young S.K."/>
            <person name="Zeng Q."/>
            <person name="Gargeya S."/>
            <person name="Fitzgerald M."/>
            <person name="Abouelleil A."/>
            <person name="Alvarado L."/>
            <person name="Chapman S.B."/>
            <person name="Gainer-Dewar J."/>
            <person name="Goldberg J."/>
            <person name="Griggs A."/>
            <person name="Gujja S."/>
            <person name="Hansen M."/>
            <person name="Howarth C."/>
            <person name="Imamovic A."/>
            <person name="Ireland A."/>
            <person name="Larimer J."/>
            <person name="McCowan C."/>
            <person name="Murphy C."/>
            <person name="Pearson M."/>
            <person name="Poon T.W."/>
            <person name="Priest M."/>
            <person name="Roberts A."/>
            <person name="Saif S."/>
            <person name="Shea T."/>
            <person name="Sykes S."/>
            <person name="Wortman J."/>
            <person name="Nusbaum C."/>
            <person name="Birren B."/>
        </authorList>
    </citation>
    <scope>NUCLEOTIDE SEQUENCE [LARGE SCALE GENOMIC DNA]</scope>
    <source>
        <strain evidence="1">NJM9701</strain>
    </source>
</reference>
<sequence length="153" mass="16345">MNVQAQFKWSVNHLSRRLDLLAISADGRRLLGQQDVVDIGQHTARRDRHIAQQLVQFFVIADGQLNVAGDDAGLLVVASGVTGQFQDFGTKVFQHGGKVDGGTTTDALGEAALLQETGDTTDGELKTGLRRTGRGLTLLAATTSSFSFARHVA</sequence>
<dbReference type="AlphaFoldDB" id="A0A024U9G3"/>
<gene>
    <name evidence="1" type="ORF">H310_05814</name>
</gene>
<dbReference type="STRING" id="157072.A0A024U9G3"/>
<organism evidence="1">
    <name type="scientific">Aphanomyces invadans</name>
    <dbReference type="NCBI Taxonomy" id="157072"/>
    <lineage>
        <taxon>Eukaryota</taxon>
        <taxon>Sar</taxon>
        <taxon>Stramenopiles</taxon>
        <taxon>Oomycota</taxon>
        <taxon>Saprolegniomycetes</taxon>
        <taxon>Saprolegniales</taxon>
        <taxon>Verrucalvaceae</taxon>
        <taxon>Aphanomyces</taxon>
    </lineage>
</organism>